<comment type="caution">
    <text evidence="1">The sequence shown here is derived from an EMBL/GenBank/DDBJ whole genome shotgun (WGS) entry which is preliminary data.</text>
</comment>
<protein>
    <submittedName>
        <fullName evidence="1">Uncharacterized protein</fullName>
    </submittedName>
</protein>
<evidence type="ECO:0000313" key="2">
    <source>
        <dbReference type="Proteomes" id="UP000054851"/>
    </source>
</evidence>
<gene>
    <name evidence="1" type="ORF">AWB79_01923</name>
</gene>
<organism evidence="1 2">
    <name type="scientific">Caballeronia hypogeia</name>
    <dbReference type="NCBI Taxonomy" id="1777140"/>
    <lineage>
        <taxon>Bacteria</taxon>
        <taxon>Pseudomonadati</taxon>
        <taxon>Pseudomonadota</taxon>
        <taxon>Betaproteobacteria</taxon>
        <taxon>Burkholderiales</taxon>
        <taxon>Burkholderiaceae</taxon>
        <taxon>Caballeronia</taxon>
    </lineage>
</organism>
<dbReference type="AlphaFoldDB" id="A0A158A4L9"/>
<accession>A0A158A4L9</accession>
<name>A0A158A4L9_9BURK</name>
<evidence type="ECO:0000313" key="1">
    <source>
        <dbReference type="EMBL" id="SAK52738.1"/>
    </source>
</evidence>
<dbReference type="STRING" id="1777140.AWB79_01923"/>
<dbReference type="EMBL" id="FCOA02000004">
    <property type="protein sequence ID" value="SAK52738.1"/>
    <property type="molecule type" value="Genomic_DNA"/>
</dbReference>
<dbReference type="Proteomes" id="UP000054851">
    <property type="component" value="Unassembled WGS sequence"/>
</dbReference>
<reference evidence="1" key="1">
    <citation type="submission" date="2016-01" db="EMBL/GenBank/DDBJ databases">
        <authorList>
            <person name="Peeters C."/>
        </authorList>
    </citation>
    <scope>NUCLEOTIDE SEQUENCE</scope>
    <source>
        <strain evidence="1">LMG 29322</strain>
    </source>
</reference>
<proteinExistence type="predicted"/>
<sequence length="94" mass="10337">MEAWQLDRGQDVSGNGTRVYPGNAADNAASDCKHGLPVFDSIQRFSGAGEHPAAIVSFDLVEAHVLRTFQSRIHHRFSKNRTLVVQVMPDTCEA</sequence>
<keyword evidence="2" id="KW-1185">Reference proteome</keyword>